<name>A0A135L4N8_9BACI</name>
<accession>A0A135L4N8</accession>
<evidence type="ECO:0000313" key="2">
    <source>
        <dbReference type="EMBL" id="KXG43974.1"/>
    </source>
</evidence>
<protein>
    <submittedName>
        <fullName evidence="2">Uncharacterized protein</fullName>
    </submittedName>
</protein>
<feature type="region of interest" description="Disordered" evidence="1">
    <location>
        <begin position="30"/>
        <end position="49"/>
    </location>
</feature>
<organism evidence="2 3">
    <name type="scientific">Tepidibacillus decaturensis</name>
    <dbReference type="NCBI Taxonomy" id="1413211"/>
    <lineage>
        <taxon>Bacteria</taxon>
        <taxon>Bacillati</taxon>
        <taxon>Bacillota</taxon>
        <taxon>Bacilli</taxon>
        <taxon>Bacillales</taxon>
        <taxon>Bacillaceae</taxon>
        <taxon>Tepidibacillus</taxon>
    </lineage>
</organism>
<dbReference type="AlphaFoldDB" id="A0A135L4N8"/>
<evidence type="ECO:0000256" key="1">
    <source>
        <dbReference type="SAM" id="MobiDB-lite"/>
    </source>
</evidence>
<dbReference type="EMBL" id="LSKU01000001">
    <property type="protein sequence ID" value="KXG43974.1"/>
    <property type="molecule type" value="Genomic_DNA"/>
</dbReference>
<reference evidence="2 3" key="1">
    <citation type="submission" date="2016-02" db="EMBL/GenBank/DDBJ databases">
        <title>Draft Genome for Tepidibacillus decaturensis nov. sp. Strain Z9, an Anaerobic, Moderately Thermophilic and Heterotrophic Bacterium from Deep Subsurface of the Illinois Basin, USA.</title>
        <authorList>
            <person name="Dong Y."/>
            <person name="Chang J.Y."/>
            <person name="Sanford R."/>
            <person name="Fouke B.W."/>
        </authorList>
    </citation>
    <scope>NUCLEOTIDE SEQUENCE [LARGE SCALE GENOMIC DNA]</scope>
    <source>
        <strain evidence="2 3">Z9</strain>
    </source>
</reference>
<dbReference type="Proteomes" id="UP000070352">
    <property type="component" value="Unassembled WGS sequence"/>
</dbReference>
<gene>
    <name evidence="2" type="ORF">U473_08105</name>
</gene>
<dbReference type="STRING" id="1413211.U473_08105"/>
<sequence length="391" mass="45866">MKSKIWLIGLIILLIMIIVSVTYLTKQEPVPPEETDWNQPDERNPTSEIDSLYEQGKVPKLEKLMVNNIFIQTVYFNRIPYFLGFSSDGHYAAFIHYNDTDEVGYLVQIYDTWLGDLTYSFFIPDQEKIVESEEIKLAQEVLDHGFNIQVFPRKLNWKNGMKYKNGQETWVFQELSKQEKSKIKLSNNRSQEEWLFPGLADEGEKYIDLFSFPGKTNWLAFVQTGFDSEETNRANQFKPIFIQLEKLTVKNSEKGKDKEADNWLYGNFKFIYDQGVTGVRKGYIAISTDNSSLKKEIGQKKNITEQWVYLDPKGTMIWYGSPQGIFNRDTKPIHPQKGYYYYQVNITMNGEKDTLQYFVVDQYESSTNKLIRTIEFQWDDKVGEMRPIQPI</sequence>
<dbReference type="OrthoDB" id="2965172at2"/>
<proteinExistence type="predicted"/>
<dbReference type="RefSeq" id="WP_068725134.1">
    <property type="nucleotide sequence ID" value="NZ_LSKU01000001.1"/>
</dbReference>
<comment type="caution">
    <text evidence="2">The sequence shown here is derived from an EMBL/GenBank/DDBJ whole genome shotgun (WGS) entry which is preliminary data.</text>
</comment>
<evidence type="ECO:0000313" key="3">
    <source>
        <dbReference type="Proteomes" id="UP000070352"/>
    </source>
</evidence>
<keyword evidence="3" id="KW-1185">Reference proteome</keyword>